<dbReference type="GeneID" id="18811627"/>
<dbReference type="EMBL" id="GL945436">
    <property type="protein sequence ID" value="EGO22893.1"/>
    <property type="molecule type" value="Genomic_DNA"/>
</dbReference>
<dbReference type="HOGENOM" id="CLU_2764940_0_0_1"/>
<dbReference type="RefSeq" id="XP_007320133.1">
    <property type="nucleotide sequence ID" value="XM_007320071.1"/>
</dbReference>
<gene>
    <name evidence="1" type="ORF">SERLADRAFT_393652</name>
</gene>
<reference evidence="1" key="1">
    <citation type="submission" date="2011-04" db="EMBL/GenBank/DDBJ databases">
        <title>Evolution of plant cell wall degrading machinery underlies the functional diversity of forest fungi.</title>
        <authorList>
            <consortium name="US DOE Joint Genome Institute (JGI-PGF)"/>
            <person name="Eastwood D.C."/>
            <person name="Floudas D."/>
            <person name="Binder M."/>
            <person name="Majcherczyk A."/>
            <person name="Schneider P."/>
            <person name="Aerts A."/>
            <person name="Asiegbu F.O."/>
            <person name="Baker S.E."/>
            <person name="Barry K."/>
            <person name="Bendiksby M."/>
            <person name="Blumentritt M."/>
            <person name="Coutinho P.M."/>
            <person name="Cullen D."/>
            <person name="Cullen D."/>
            <person name="Gathman A."/>
            <person name="Goodell B."/>
            <person name="Henrissat B."/>
            <person name="Ihrmark K."/>
            <person name="Kauserud H."/>
            <person name="Kohler A."/>
            <person name="LaButti K."/>
            <person name="Lapidus A."/>
            <person name="Lavin J.L."/>
            <person name="Lee Y.-H."/>
            <person name="Lindquist E."/>
            <person name="Lilly W."/>
            <person name="Lucas S."/>
            <person name="Morin E."/>
            <person name="Murat C."/>
            <person name="Oguiza J.A."/>
            <person name="Park J."/>
            <person name="Pisabarro A.G."/>
            <person name="Riley R."/>
            <person name="Rosling A."/>
            <person name="Salamov A."/>
            <person name="Schmidt O."/>
            <person name="Schmutz J."/>
            <person name="Skrede I."/>
            <person name="Stenlid J."/>
            <person name="Wiebenga A."/>
            <person name="Xie X."/>
            <person name="Kues U."/>
            <person name="Hibbett D.S."/>
            <person name="Hoffmeister D."/>
            <person name="Hogberg N."/>
            <person name="Martin F."/>
            <person name="Grigoriev I.V."/>
            <person name="Watkinson S.C."/>
        </authorList>
    </citation>
    <scope>NUCLEOTIDE SEQUENCE</scope>
    <source>
        <strain evidence="1">S7.9</strain>
    </source>
</reference>
<dbReference type="Proteomes" id="UP000008064">
    <property type="component" value="Unassembled WGS sequence"/>
</dbReference>
<protein>
    <submittedName>
        <fullName evidence="1">Uncharacterized protein</fullName>
    </submittedName>
</protein>
<organism>
    <name type="scientific">Serpula lacrymans var. lacrymans (strain S7.9)</name>
    <name type="common">Dry rot fungus</name>
    <dbReference type="NCBI Taxonomy" id="578457"/>
    <lineage>
        <taxon>Eukaryota</taxon>
        <taxon>Fungi</taxon>
        <taxon>Dikarya</taxon>
        <taxon>Basidiomycota</taxon>
        <taxon>Agaricomycotina</taxon>
        <taxon>Agaricomycetes</taxon>
        <taxon>Agaricomycetidae</taxon>
        <taxon>Boletales</taxon>
        <taxon>Coniophorineae</taxon>
        <taxon>Serpulaceae</taxon>
        <taxon>Serpula</taxon>
    </lineage>
</organism>
<dbReference type="AlphaFoldDB" id="F8P162"/>
<feature type="non-terminal residue" evidence="1">
    <location>
        <position position="70"/>
    </location>
</feature>
<proteinExistence type="predicted"/>
<dbReference type="KEGG" id="sla:SERLADRAFT_393652"/>
<sequence>MWPVEWLGEDSLNDAIVSYLLLASSFSRKYSSDGHFRYVEGRSPVTVLADWAVSSLADVMRDFFLFLSSI</sequence>
<name>F8P162_SERL9</name>
<evidence type="ECO:0000313" key="1">
    <source>
        <dbReference type="EMBL" id="EGO22893.1"/>
    </source>
</evidence>
<accession>F8P162</accession>